<feature type="transmembrane region" description="Helical" evidence="1">
    <location>
        <begin position="480"/>
        <end position="500"/>
    </location>
</feature>
<dbReference type="Proteomes" id="UP000886885">
    <property type="component" value="Chromosome 15D"/>
</dbReference>
<dbReference type="Pfam" id="PF07712">
    <property type="entry name" value="SURNod19"/>
    <property type="match status" value="2"/>
</dbReference>
<dbReference type="OrthoDB" id="1923469at2759"/>
<keyword evidence="1" id="KW-0812">Transmembrane</keyword>
<feature type="transmembrane region" description="Helical" evidence="1">
    <location>
        <begin position="556"/>
        <end position="575"/>
    </location>
</feature>
<name>A0A8X7Y893_POPTO</name>
<feature type="transmembrane region" description="Helical" evidence="1">
    <location>
        <begin position="521"/>
        <end position="544"/>
    </location>
</feature>
<protein>
    <submittedName>
        <fullName evidence="2">Uncharacterized protein</fullName>
    </submittedName>
</protein>
<proteinExistence type="predicted"/>
<feature type="transmembrane region" description="Helical" evidence="1">
    <location>
        <begin position="65"/>
        <end position="88"/>
    </location>
</feature>
<evidence type="ECO:0000256" key="1">
    <source>
        <dbReference type="SAM" id="Phobius"/>
    </source>
</evidence>
<sequence>MQQQQQVVADLFSSHQASHIASSSNPPSSSSLSLKVVNSIRLWLEWRRETELFKTIRLLEKWQKLLNSSGNMVLLLVLLMLVFDVSAFPENGNKIKSRTYLSPEFMLGPGSVESKTYDDIDFPRGHIALKSFNAEVVDQAGNPVPLYDTYIHHWLVGKYYENRPSGRNFSRNSGLCQGQILGQYFGLGSETRKTATHIPDPFGIQIGNPAEIPEGYQEKWYLGVHAIETRGVEDRLRCIECWCDLYNVTNDEYGNPIRPDYKGGLFCCYGQTQCKVRQGFQGGKRSLYLRYTVKWIEWDSSTIPVEIFVLDATDTGKRLLGSTGISPENGCQVEYEVESCTSTDAAGNGCIDIKRNSVTMPTGGYVIYAVAHQHAGGIGSTLYGQDGNVICASIPIYGNGNEAGNEDGYIVGMSTCYPEPGSVKIAAGENLTLESYYDSTNKHTGVMGFFYIYIAEQAPNVTFSQAPVQMHESIKVTTNAWSIVVFIGLAVTVAVAVHSWPKKRREGGYKPPALYTIKVKTCAWSIVVFIGLAVTAAVSVHSWLKKRRGDPTLLSYVDMNQAGFMFVLVICRMIHLNRREPKLFKIIRMIHLLEKWQRPLNSSGNMVLLLVLSILAFDVSCTQAFLENGNKIKSKTFLSPEFMLGPGSVESKTYDDIDFPRGHIALKSFNAEVVDQDGNPVPLYETYIHHWLVGKYYEHRPSGRNFSRNSGLCQGQVLGQYFGLGSETRKTASHIPDPFGIEIGNPVEIPEGYQEKWYLGVHAIETRGVEDRLGCIECWCDLYNVTNDEDGNPIRPDYKGGLFCCYGQTQCKVRQGFQGGKRSLYLRYTVKWIDWDSSTIPVEIVVLDVTDTGKRLLGSTGISPENGCQVEYAVESCTATDAAGNGCIDIKRNNLTMPTGGYVIYAVAHQHAGGIGSTLYGQDGNVICTSIPIYGNGNEAGNEDGYIVGMSTCYPEPGSVKITAGENLTLESNYNSTNKHTGVMGLFYIYIAEQAPNVTFSQAPVQMHESIKVTTYAWSIVVFIGLAVTIAVAVHSWLKKRREGGYKPVPK</sequence>
<keyword evidence="1" id="KW-1133">Transmembrane helix</keyword>
<feature type="transmembrane region" description="Helical" evidence="1">
    <location>
        <begin position="606"/>
        <end position="626"/>
    </location>
</feature>
<organism evidence="2 3">
    <name type="scientific">Populus tomentosa</name>
    <name type="common">Chinese white poplar</name>
    <dbReference type="NCBI Taxonomy" id="118781"/>
    <lineage>
        <taxon>Eukaryota</taxon>
        <taxon>Viridiplantae</taxon>
        <taxon>Streptophyta</taxon>
        <taxon>Embryophyta</taxon>
        <taxon>Tracheophyta</taxon>
        <taxon>Spermatophyta</taxon>
        <taxon>Magnoliopsida</taxon>
        <taxon>eudicotyledons</taxon>
        <taxon>Gunneridae</taxon>
        <taxon>Pentapetalae</taxon>
        <taxon>rosids</taxon>
        <taxon>fabids</taxon>
        <taxon>Malpighiales</taxon>
        <taxon>Salicaceae</taxon>
        <taxon>Saliceae</taxon>
        <taxon>Populus</taxon>
    </lineage>
</organism>
<evidence type="ECO:0000313" key="2">
    <source>
        <dbReference type="EMBL" id="KAG6746261.1"/>
    </source>
</evidence>
<accession>A0A8X7Y893</accession>
<reference evidence="2" key="1">
    <citation type="journal article" date="2020" name="bioRxiv">
        <title>Hybrid origin of Populus tomentosa Carr. identified through genome sequencing and phylogenomic analysis.</title>
        <authorList>
            <person name="An X."/>
            <person name="Gao K."/>
            <person name="Chen Z."/>
            <person name="Li J."/>
            <person name="Yang X."/>
            <person name="Yang X."/>
            <person name="Zhou J."/>
            <person name="Guo T."/>
            <person name="Zhao T."/>
            <person name="Huang S."/>
            <person name="Miao D."/>
            <person name="Khan W.U."/>
            <person name="Rao P."/>
            <person name="Ye M."/>
            <person name="Lei B."/>
            <person name="Liao W."/>
            <person name="Wang J."/>
            <person name="Ji L."/>
            <person name="Li Y."/>
            <person name="Guo B."/>
            <person name="Mustafa N.S."/>
            <person name="Li S."/>
            <person name="Yun Q."/>
            <person name="Keller S.R."/>
            <person name="Mao J."/>
            <person name="Zhang R."/>
            <person name="Strauss S.H."/>
        </authorList>
    </citation>
    <scope>NUCLEOTIDE SEQUENCE</scope>
    <source>
        <strain evidence="2">GM15</strain>
        <tissue evidence="2">Leaf</tissue>
    </source>
</reference>
<dbReference type="EMBL" id="JAAWWB010000030">
    <property type="protein sequence ID" value="KAG6746261.1"/>
    <property type="molecule type" value="Genomic_DNA"/>
</dbReference>
<dbReference type="InterPro" id="IPR011692">
    <property type="entry name" value="Stress_up-reg_Nod19"/>
</dbReference>
<dbReference type="PANTHER" id="PTHR33390">
    <property type="entry name" value="STRESS UP-REGULATED NOD 19 PROTEIN"/>
    <property type="match status" value="1"/>
</dbReference>
<keyword evidence="1" id="KW-0472">Membrane</keyword>
<keyword evidence="3" id="KW-1185">Reference proteome</keyword>
<feature type="transmembrane region" description="Helical" evidence="1">
    <location>
        <begin position="1016"/>
        <end position="1038"/>
    </location>
</feature>
<dbReference type="AlphaFoldDB" id="A0A8X7Y893"/>
<evidence type="ECO:0000313" key="3">
    <source>
        <dbReference type="Proteomes" id="UP000886885"/>
    </source>
</evidence>
<comment type="caution">
    <text evidence="2">The sequence shown here is derived from an EMBL/GenBank/DDBJ whole genome shotgun (WGS) entry which is preliminary data.</text>
</comment>
<dbReference type="PANTHER" id="PTHR33390:SF1">
    <property type="entry name" value="STRESS UP-REGULATED NOD 19 PROTEIN"/>
    <property type="match status" value="1"/>
</dbReference>
<gene>
    <name evidence="2" type="ORF">POTOM_050792</name>
</gene>